<dbReference type="Pfam" id="PF01168">
    <property type="entry name" value="Ala_racemase_N"/>
    <property type="match status" value="1"/>
</dbReference>
<dbReference type="Proteomes" id="UP001164965">
    <property type="component" value="Chromosome"/>
</dbReference>
<feature type="modified residue" description="N6-(pyridoxal phosphate)lysine" evidence="2">
    <location>
        <position position="46"/>
    </location>
</feature>
<comment type="similarity">
    <text evidence="2 3">Belongs to the pyridoxal phosphate-binding protein YggS/PROSC family.</text>
</comment>
<evidence type="ECO:0000313" key="6">
    <source>
        <dbReference type="Proteomes" id="UP001164965"/>
    </source>
</evidence>
<dbReference type="EMBL" id="CP110615">
    <property type="protein sequence ID" value="UZJ23521.1"/>
    <property type="molecule type" value="Genomic_DNA"/>
</dbReference>
<evidence type="ECO:0000259" key="4">
    <source>
        <dbReference type="Pfam" id="PF01168"/>
    </source>
</evidence>
<dbReference type="InterPro" id="IPR011078">
    <property type="entry name" value="PyrdxlP_homeostasis"/>
</dbReference>
<protein>
    <recommendedName>
        <fullName evidence="2">Pyridoxal phosphate homeostasis protein</fullName>
        <shortName evidence="2">PLP homeostasis protein</shortName>
    </recommendedName>
</protein>
<dbReference type="InterPro" id="IPR001608">
    <property type="entry name" value="Ala_racemase_N"/>
</dbReference>
<reference evidence="5" key="1">
    <citation type="submission" date="2022-10" db="EMBL/GenBank/DDBJ databases">
        <title>Rhodococcus sp.75.</title>
        <authorList>
            <person name="Sun M."/>
        </authorList>
    </citation>
    <scope>NUCLEOTIDE SEQUENCE</scope>
    <source>
        <strain evidence="5">75</strain>
    </source>
</reference>
<evidence type="ECO:0000256" key="2">
    <source>
        <dbReference type="HAMAP-Rule" id="MF_02087"/>
    </source>
</evidence>
<sequence>MTPTAATPARAEEIAANLADVRARLARACDAAGRPVHDVRLLAVTKTFPAADAAVLLDLGCTDLAEAREQEATAKVAEVAALRPDAAPRWTVLGRLQRNKARSVARWAHEVQSVDSLRLLDALDRAVGSALQAGERTDPLDVLLQVSLDSDPDRGGCPVEDLAALVDRAAGAPNVRLRGLMAVAPLGADPDASFARLAVLGERTRAAHPGADELSAGMSGDLERAVEHGSTCVRVGTALLGARPLA</sequence>
<gene>
    <name evidence="5" type="ORF">RHODO2019_09785</name>
</gene>
<evidence type="ECO:0000313" key="5">
    <source>
        <dbReference type="EMBL" id="UZJ23521.1"/>
    </source>
</evidence>
<dbReference type="Gene3D" id="3.20.20.10">
    <property type="entry name" value="Alanine racemase"/>
    <property type="match status" value="1"/>
</dbReference>
<name>A0ABY6NVW3_9NOCA</name>
<feature type="domain" description="Alanine racemase N-terminal" evidence="4">
    <location>
        <begin position="17"/>
        <end position="244"/>
    </location>
</feature>
<dbReference type="SUPFAM" id="SSF51419">
    <property type="entry name" value="PLP-binding barrel"/>
    <property type="match status" value="1"/>
</dbReference>
<dbReference type="NCBIfam" id="TIGR00044">
    <property type="entry name" value="YggS family pyridoxal phosphate-dependent enzyme"/>
    <property type="match status" value="1"/>
</dbReference>
<dbReference type="PANTHER" id="PTHR10146">
    <property type="entry name" value="PROLINE SYNTHETASE CO-TRANSCRIBED BACTERIAL HOMOLOG PROTEIN"/>
    <property type="match status" value="1"/>
</dbReference>
<accession>A0ABY6NVW3</accession>
<dbReference type="PANTHER" id="PTHR10146:SF14">
    <property type="entry name" value="PYRIDOXAL PHOSPHATE HOMEOSTASIS PROTEIN"/>
    <property type="match status" value="1"/>
</dbReference>
<dbReference type="InterPro" id="IPR029066">
    <property type="entry name" value="PLP-binding_barrel"/>
</dbReference>
<dbReference type="CDD" id="cd00635">
    <property type="entry name" value="PLPDE_III_YBL036c_like"/>
    <property type="match status" value="1"/>
</dbReference>
<dbReference type="HAMAP" id="MF_02087">
    <property type="entry name" value="PLP_homeostasis"/>
    <property type="match status" value="1"/>
</dbReference>
<comment type="function">
    <text evidence="2">Pyridoxal 5'-phosphate (PLP)-binding protein, which is involved in PLP homeostasis.</text>
</comment>
<organism evidence="5 6">
    <name type="scientific">Rhodococcus antarcticus</name>
    <dbReference type="NCBI Taxonomy" id="2987751"/>
    <lineage>
        <taxon>Bacteria</taxon>
        <taxon>Bacillati</taxon>
        <taxon>Actinomycetota</taxon>
        <taxon>Actinomycetes</taxon>
        <taxon>Mycobacteriales</taxon>
        <taxon>Nocardiaceae</taxon>
        <taxon>Rhodococcus</taxon>
    </lineage>
</organism>
<keyword evidence="1 2" id="KW-0663">Pyridoxal phosphate</keyword>
<evidence type="ECO:0000256" key="1">
    <source>
        <dbReference type="ARBA" id="ARBA00022898"/>
    </source>
</evidence>
<dbReference type="PIRSF" id="PIRSF004848">
    <property type="entry name" value="YBL036c_PLPDEIII"/>
    <property type="match status" value="1"/>
</dbReference>
<proteinExistence type="inferred from homology"/>
<dbReference type="RefSeq" id="WP_265381628.1">
    <property type="nucleotide sequence ID" value="NZ_CP110615.1"/>
</dbReference>
<evidence type="ECO:0000256" key="3">
    <source>
        <dbReference type="RuleBase" id="RU004514"/>
    </source>
</evidence>
<keyword evidence="6" id="KW-1185">Reference proteome</keyword>